<sequence>MGPFQWTKEANESFKIIKEKLTTAPVLSLPNFDKVFELECDCGTGIGAVLSQEGRPVVFHSEKLNEARQNWSTYEQELFSKMEHFIPYKKTSDATHIVSSMGFSLFKVVYKTSPRHVVGLVDLPGIKNIQENRMVEEVQATHEVVRANITEANAKYTIVADQHRWKKLFQVGDEGNDEDMINELAEEYMKHLACGKRIQLRNKCIGYTKMQTQSTGSSKDREPFVEVESTGRYGRYPKLLGSGAVKNIYKGFDQEEGRDIAWNQVKLRNFTGDQCAVKRLYSEIKLLKTLKNENPIVLFGFWRDSKKNHLNFITEACASGSLRDYKKKHKRVSLKALKKWSKQILNGLDYVHTHEPLEAVVTCQESCGGRTRIVRVLPHLTLLKTTTYSFYIPADIHPS</sequence>
<dbReference type="SUPFAM" id="SSF56672">
    <property type="entry name" value="DNA/RNA polymerases"/>
    <property type="match status" value="1"/>
</dbReference>
<dbReference type="SUPFAM" id="SSF56112">
    <property type="entry name" value="Protein kinase-like (PK-like)"/>
    <property type="match status" value="1"/>
</dbReference>
<dbReference type="Gene3D" id="3.30.70.270">
    <property type="match status" value="1"/>
</dbReference>
<protein>
    <recommendedName>
        <fullName evidence="1">non-specific serine/threonine protein kinase</fullName>
        <ecNumber evidence="1">2.7.11.1</ecNumber>
    </recommendedName>
</protein>
<evidence type="ECO:0000256" key="3">
    <source>
        <dbReference type="ARBA" id="ARBA00022777"/>
    </source>
</evidence>
<organism evidence="7 8">
    <name type="scientific">Tanacetum coccineum</name>
    <dbReference type="NCBI Taxonomy" id="301880"/>
    <lineage>
        <taxon>Eukaryota</taxon>
        <taxon>Viridiplantae</taxon>
        <taxon>Streptophyta</taxon>
        <taxon>Embryophyta</taxon>
        <taxon>Tracheophyta</taxon>
        <taxon>Spermatophyta</taxon>
        <taxon>Magnoliopsida</taxon>
        <taxon>eudicotyledons</taxon>
        <taxon>Gunneridae</taxon>
        <taxon>Pentapetalae</taxon>
        <taxon>asterids</taxon>
        <taxon>campanulids</taxon>
        <taxon>Asterales</taxon>
        <taxon>Asteraceae</taxon>
        <taxon>Asteroideae</taxon>
        <taxon>Anthemideae</taxon>
        <taxon>Anthemidinae</taxon>
        <taxon>Tanacetum</taxon>
    </lineage>
</organism>
<keyword evidence="8" id="KW-1185">Reference proteome</keyword>
<dbReference type="InterPro" id="IPR043128">
    <property type="entry name" value="Rev_trsase/Diguanyl_cyclase"/>
</dbReference>
<dbReference type="InterPro" id="IPR011009">
    <property type="entry name" value="Kinase-like_dom_sf"/>
</dbReference>
<dbReference type="InterPro" id="IPR041577">
    <property type="entry name" value="RT_RNaseH_2"/>
</dbReference>
<reference evidence="7" key="2">
    <citation type="submission" date="2022-01" db="EMBL/GenBank/DDBJ databases">
        <authorList>
            <person name="Yamashiro T."/>
            <person name="Shiraishi A."/>
            <person name="Satake H."/>
            <person name="Nakayama K."/>
        </authorList>
    </citation>
    <scope>NUCLEOTIDE SEQUENCE</scope>
</reference>
<evidence type="ECO:0000256" key="2">
    <source>
        <dbReference type="ARBA" id="ARBA00022527"/>
    </source>
</evidence>
<comment type="catalytic activity">
    <reaction evidence="5">
        <text>L-seryl-[protein] + ATP = O-phospho-L-seryl-[protein] + ADP + H(+)</text>
        <dbReference type="Rhea" id="RHEA:17989"/>
        <dbReference type="Rhea" id="RHEA-COMP:9863"/>
        <dbReference type="Rhea" id="RHEA-COMP:11604"/>
        <dbReference type="ChEBI" id="CHEBI:15378"/>
        <dbReference type="ChEBI" id="CHEBI:29999"/>
        <dbReference type="ChEBI" id="CHEBI:30616"/>
        <dbReference type="ChEBI" id="CHEBI:83421"/>
        <dbReference type="ChEBI" id="CHEBI:456216"/>
        <dbReference type="EC" id="2.7.11.1"/>
    </reaction>
</comment>
<evidence type="ECO:0000313" key="7">
    <source>
        <dbReference type="EMBL" id="GJS80602.1"/>
    </source>
</evidence>
<evidence type="ECO:0000256" key="5">
    <source>
        <dbReference type="ARBA" id="ARBA00048679"/>
    </source>
</evidence>
<comment type="catalytic activity">
    <reaction evidence="4">
        <text>L-threonyl-[protein] + ATP = O-phospho-L-threonyl-[protein] + ADP + H(+)</text>
        <dbReference type="Rhea" id="RHEA:46608"/>
        <dbReference type="Rhea" id="RHEA-COMP:11060"/>
        <dbReference type="Rhea" id="RHEA-COMP:11605"/>
        <dbReference type="ChEBI" id="CHEBI:15378"/>
        <dbReference type="ChEBI" id="CHEBI:30013"/>
        <dbReference type="ChEBI" id="CHEBI:30616"/>
        <dbReference type="ChEBI" id="CHEBI:61977"/>
        <dbReference type="ChEBI" id="CHEBI:456216"/>
        <dbReference type="EC" id="2.7.11.1"/>
    </reaction>
</comment>
<evidence type="ECO:0000313" key="8">
    <source>
        <dbReference type="Proteomes" id="UP001151760"/>
    </source>
</evidence>
<proteinExistence type="predicted"/>
<dbReference type="PANTHER" id="PTHR13902">
    <property type="entry name" value="SERINE/THREONINE-PROTEIN KINASE WNK WITH NO LYSINE -RELATED"/>
    <property type="match status" value="1"/>
</dbReference>
<evidence type="ECO:0000259" key="6">
    <source>
        <dbReference type="PROSITE" id="PS50011"/>
    </source>
</evidence>
<keyword evidence="3 7" id="KW-0808">Transferase</keyword>
<accession>A0ABQ4YUL9</accession>
<dbReference type="Gene3D" id="3.30.200.20">
    <property type="entry name" value="Phosphorylase Kinase, domain 1"/>
    <property type="match status" value="1"/>
</dbReference>
<dbReference type="InterPro" id="IPR050588">
    <property type="entry name" value="WNK_Ser-Thr_kinase"/>
</dbReference>
<dbReference type="Pfam" id="PF17919">
    <property type="entry name" value="RT_RNaseH_2"/>
    <property type="match status" value="1"/>
</dbReference>
<dbReference type="Proteomes" id="UP001151760">
    <property type="component" value="Unassembled WGS sequence"/>
</dbReference>
<dbReference type="GO" id="GO:0016301">
    <property type="term" value="F:kinase activity"/>
    <property type="evidence" value="ECO:0007669"/>
    <property type="project" value="UniProtKB-KW"/>
</dbReference>
<keyword evidence="3 7" id="KW-0418">Kinase</keyword>
<reference evidence="7" key="1">
    <citation type="journal article" date="2022" name="Int. J. Mol. Sci.">
        <title>Draft Genome of Tanacetum Coccineum: Genomic Comparison of Closely Related Tanacetum-Family Plants.</title>
        <authorList>
            <person name="Yamashiro T."/>
            <person name="Shiraishi A."/>
            <person name="Nakayama K."/>
            <person name="Satake H."/>
        </authorList>
    </citation>
    <scope>NUCLEOTIDE SEQUENCE</scope>
</reference>
<dbReference type="SMART" id="SM00220">
    <property type="entry name" value="S_TKc"/>
    <property type="match status" value="1"/>
</dbReference>
<keyword evidence="2" id="KW-0723">Serine/threonine-protein kinase</keyword>
<dbReference type="EC" id="2.7.11.1" evidence="1"/>
<evidence type="ECO:0000256" key="1">
    <source>
        <dbReference type="ARBA" id="ARBA00012513"/>
    </source>
</evidence>
<dbReference type="Pfam" id="PF00069">
    <property type="entry name" value="Pkinase"/>
    <property type="match status" value="1"/>
</dbReference>
<comment type="caution">
    <text evidence="7">The sequence shown here is derived from an EMBL/GenBank/DDBJ whole genome shotgun (WGS) entry which is preliminary data.</text>
</comment>
<evidence type="ECO:0000256" key="4">
    <source>
        <dbReference type="ARBA" id="ARBA00047899"/>
    </source>
</evidence>
<dbReference type="InterPro" id="IPR043502">
    <property type="entry name" value="DNA/RNA_pol_sf"/>
</dbReference>
<feature type="domain" description="Protein kinase" evidence="6">
    <location>
        <begin position="234"/>
        <end position="399"/>
    </location>
</feature>
<dbReference type="PROSITE" id="PS50011">
    <property type="entry name" value="PROTEIN_KINASE_DOM"/>
    <property type="match status" value="1"/>
</dbReference>
<gene>
    <name evidence="7" type="ORF">Tco_0730483</name>
</gene>
<dbReference type="InterPro" id="IPR000719">
    <property type="entry name" value="Prot_kinase_dom"/>
</dbReference>
<name>A0ABQ4YUL9_9ASTR</name>
<dbReference type="EMBL" id="BQNB010010684">
    <property type="protein sequence ID" value="GJS80602.1"/>
    <property type="molecule type" value="Genomic_DNA"/>
</dbReference>